<keyword evidence="4 7" id="KW-0418">Kinase</keyword>
<feature type="non-terminal residue" evidence="7">
    <location>
        <position position="1"/>
    </location>
</feature>
<evidence type="ECO:0000256" key="3">
    <source>
        <dbReference type="ARBA" id="ARBA00022741"/>
    </source>
</evidence>
<keyword evidence="5" id="KW-0067">ATP-binding</keyword>
<evidence type="ECO:0000313" key="8">
    <source>
        <dbReference type="Proteomes" id="UP000095751"/>
    </source>
</evidence>
<reference evidence="7 8" key="1">
    <citation type="submission" date="2016-09" db="EMBL/GenBank/DDBJ databases">
        <title>Extensive genetic diversity and differential bi-allelic expression allows diatom success in the polar Southern Ocean.</title>
        <authorList>
            <consortium name="DOE Joint Genome Institute"/>
            <person name="Mock T."/>
            <person name="Otillar R.P."/>
            <person name="Strauss J."/>
            <person name="Dupont C."/>
            <person name="Frickenhaus S."/>
            <person name="Maumus F."/>
            <person name="Mcmullan M."/>
            <person name="Sanges R."/>
            <person name="Schmutz J."/>
            <person name="Toseland A."/>
            <person name="Valas R."/>
            <person name="Veluchamy A."/>
            <person name="Ward B.J."/>
            <person name="Allen A."/>
            <person name="Barry K."/>
            <person name="Falciatore A."/>
            <person name="Ferrante M."/>
            <person name="Fortunato A.E."/>
            <person name="Gloeckner G."/>
            <person name="Gruber A."/>
            <person name="Hipkin R."/>
            <person name="Janech M."/>
            <person name="Kroth P."/>
            <person name="Leese F."/>
            <person name="Lindquist E."/>
            <person name="Lyon B.R."/>
            <person name="Martin J."/>
            <person name="Mayer C."/>
            <person name="Parker M."/>
            <person name="Quesneville H."/>
            <person name="Raymond J."/>
            <person name="Uhlig C."/>
            <person name="Valentin K.U."/>
            <person name="Worden A.Z."/>
            <person name="Armbrust E.V."/>
            <person name="Bowler C."/>
            <person name="Green B."/>
            <person name="Moulton V."/>
            <person name="Van Oosterhout C."/>
            <person name="Grigoriev I."/>
        </authorList>
    </citation>
    <scope>NUCLEOTIDE SEQUENCE [LARGE SCALE GENOMIC DNA]</scope>
    <source>
        <strain evidence="7 8">CCMP1102</strain>
    </source>
</reference>
<proteinExistence type="inferred from homology"/>
<keyword evidence="3" id="KW-0547">Nucleotide-binding</keyword>
<dbReference type="PROSITE" id="PS50290">
    <property type="entry name" value="PI3_4_KINASE_3"/>
    <property type="match status" value="1"/>
</dbReference>
<dbReference type="InterPro" id="IPR044571">
    <property type="entry name" value="P4KG1-8"/>
</dbReference>
<evidence type="ECO:0000256" key="5">
    <source>
        <dbReference type="ARBA" id="ARBA00022840"/>
    </source>
</evidence>
<dbReference type="InParanoid" id="A0A1E7F5A2"/>
<evidence type="ECO:0000259" key="6">
    <source>
        <dbReference type="PROSITE" id="PS50290"/>
    </source>
</evidence>
<comment type="similarity">
    <text evidence="1">Belongs to the PI3/PI4-kinase family. Type II PI4K subfamily.</text>
</comment>
<dbReference type="Pfam" id="PF00454">
    <property type="entry name" value="PI3_PI4_kinase"/>
    <property type="match status" value="1"/>
</dbReference>
<keyword evidence="8" id="KW-1185">Reference proteome</keyword>
<dbReference type="PANTHER" id="PTHR45800">
    <property type="entry name" value="PHOSPHATIDYLINOSITOL 4-KINASE GAMMA"/>
    <property type="match status" value="1"/>
</dbReference>
<protein>
    <submittedName>
        <fullName evidence="7">Phosphatidylinositol 3 and 4-kinase</fullName>
    </submittedName>
</protein>
<keyword evidence="2" id="KW-0808">Transferase</keyword>
<dbReference type="EMBL" id="KV784361">
    <property type="protein sequence ID" value="OEU13330.1"/>
    <property type="molecule type" value="Genomic_DNA"/>
</dbReference>
<dbReference type="Proteomes" id="UP000095751">
    <property type="component" value="Unassembled WGS sequence"/>
</dbReference>
<dbReference type="GO" id="GO:0016301">
    <property type="term" value="F:kinase activity"/>
    <property type="evidence" value="ECO:0007669"/>
    <property type="project" value="UniProtKB-KW"/>
</dbReference>
<dbReference type="AlphaFoldDB" id="A0A1E7F5A2"/>
<evidence type="ECO:0000256" key="2">
    <source>
        <dbReference type="ARBA" id="ARBA00022679"/>
    </source>
</evidence>
<dbReference type="KEGG" id="fcy:FRACYDRAFT_160983"/>
<name>A0A1E7F5A2_9STRA</name>
<dbReference type="InterPro" id="IPR000403">
    <property type="entry name" value="PI3/4_kinase_cat_dom"/>
</dbReference>
<dbReference type="PANTHER" id="PTHR45800:SF11">
    <property type="entry name" value="PHOSPHATIDYLINOSITOL 3-KINASE-RELATED PROTEIN KINASE"/>
    <property type="match status" value="1"/>
</dbReference>
<evidence type="ECO:0000256" key="4">
    <source>
        <dbReference type="ARBA" id="ARBA00022777"/>
    </source>
</evidence>
<organism evidence="7 8">
    <name type="scientific">Fragilariopsis cylindrus CCMP1102</name>
    <dbReference type="NCBI Taxonomy" id="635003"/>
    <lineage>
        <taxon>Eukaryota</taxon>
        <taxon>Sar</taxon>
        <taxon>Stramenopiles</taxon>
        <taxon>Ochrophyta</taxon>
        <taxon>Bacillariophyta</taxon>
        <taxon>Bacillariophyceae</taxon>
        <taxon>Bacillariophycidae</taxon>
        <taxon>Bacillariales</taxon>
        <taxon>Bacillariaceae</taxon>
        <taxon>Fragilariopsis</taxon>
    </lineage>
</organism>
<feature type="domain" description="PI3K/PI4K catalytic" evidence="6">
    <location>
        <begin position="1"/>
        <end position="252"/>
    </location>
</feature>
<accession>A0A1E7F5A2</accession>
<sequence length="252" mass="28401">GGTYFLHNSRKAKIAVFKASDEEPYAENNPRGYIQQPGQDMFLREGVIPGEACIREVAAFMLDHGGFSGVPMTTLVECRHPTFNINGSRMSLAEEFVRTDCCADDISPSKLSVEEVHKIAVLDIRLMNADRNSANLLCRRKTDNSIELVPIDHGFCLRSVADNSWMDWCWLDWPHLKQPMSRKTKKYILHLDIAKDAKMLQERFNICGEALDYFYASSSILKAGTKAGLSLYEIAVMCCRNDNLGEVPSKLE</sequence>
<dbReference type="OrthoDB" id="5839at2759"/>
<dbReference type="GO" id="GO:0005524">
    <property type="term" value="F:ATP binding"/>
    <property type="evidence" value="ECO:0007669"/>
    <property type="project" value="UniProtKB-KW"/>
</dbReference>
<gene>
    <name evidence="7" type="ORF">FRACYDRAFT_160983</name>
</gene>
<evidence type="ECO:0000313" key="7">
    <source>
        <dbReference type="EMBL" id="OEU13330.1"/>
    </source>
</evidence>
<feature type="non-terminal residue" evidence="7">
    <location>
        <position position="252"/>
    </location>
</feature>
<evidence type="ECO:0000256" key="1">
    <source>
        <dbReference type="ARBA" id="ARBA00008941"/>
    </source>
</evidence>